<dbReference type="UniPathway" id="UPA00035">
    <property type="reaction ID" value="UER00044"/>
</dbReference>
<dbReference type="SUPFAM" id="SSF51366">
    <property type="entry name" value="Ribulose-phoshate binding barrel"/>
    <property type="match status" value="1"/>
</dbReference>
<keyword evidence="11" id="KW-1185">Reference proteome</keyword>
<keyword evidence="7 10" id="KW-0456">Lyase</keyword>
<dbReference type="Proteomes" id="UP000298653">
    <property type="component" value="Chromosome"/>
</dbReference>
<evidence type="ECO:0000256" key="9">
    <source>
        <dbReference type="RuleBase" id="RU003662"/>
    </source>
</evidence>
<keyword evidence="5" id="KW-0822">Tryptophan biosynthesis</keyword>
<evidence type="ECO:0000256" key="4">
    <source>
        <dbReference type="ARBA" id="ARBA00022605"/>
    </source>
</evidence>
<dbReference type="GO" id="GO:0005829">
    <property type="term" value="C:cytosol"/>
    <property type="evidence" value="ECO:0007669"/>
    <property type="project" value="TreeGrafter"/>
</dbReference>
<keyword evidence="6" id="KW-0057">Aromatic amino acid biosynthesis</keyword>
<organism evidence="10 11">
    <name type="scientific">Anaerostipes rhamnosivorans</name>
    <dbReference type="NCBI Taxonomy" id="1229621"/>
    <lineage>
        <taxon>Bacteria</taxon>
        <taxon>Bacillati</taxon>
        <taxon>Bacillota</taxon>
        <taxon>Clostridia</taxon>
        <taxon>Lachnospirales</taxon>
        <taxon>Lachnospiraceae</taxon>
        <taxon>Anaerostipes</taxon>
    </lineage>
</organism>
<dbReference type="OrthoDB" id="9804578at2"/>
<gene>
    <name evidence="10" type="ORF">AR1Y2_3343</name>
</gene>
<evidence type="ECO:0000256" key="6">
    <source>
        <dbReference type="ARBA" id="ARBA00023141"/>
    </source>
</evidence>
<dbReference type="RefSeq" id="WP_137329968.1">
    <property type="nucleotide sequence ID" value="NZ_CP040058.1"/>
</dbReference>
<dbReference type="EMBL" id="CP040058">
    <property type="protein sequence ID" value="QCP36797.1"/>
    <property type="molecule type" value="Genomic_DNA"/>
</dbReference>
<comment type="similarity">
    <text evidence="9">Belongs to the TrpA family.</text>
</comment>
<dbReference type="GO" id="GO:0004834">
    <property type="term" value="F:tryptophan synthase activity"/>
    <property type="evidence" value="ECO:0007669"/>
    <property type="project" value="UniProtKB-EC"/>
</dbReference>
<sequence>MKDLVLYITAGYPDENTFFKTLDLMDEQKVPILELGIPAEDPFLDGDIIRQSHRKVLEAGIDPRQLGDLLEKIRSRYQFRVILMTYREGINRFHLSKLDTALYDGVLCVNEALTIASGMKPVQIYNEAMDENEIMKHLKENTNFAYVMSGRGKTGSFRRLPEGYIKTVSFLKQKTDLPVYVGFGIKTLEDVKNVCSHGADGVIIGSHFMKVMRDGGFTECKNYLNIINNYLQKVALQK</sequence>
<dbReference type="CDD" id="cd04724">
    <property type="entry name" value="Tryptophan_synthase_alpha"/>
    <property type="match status" value="1"/>
</dbReference>
<dbReference type="EC" id="4.2.1.20" evidence="3"/>
<dbReference type="Gene3D" id="3.20.20.70">
    <property type="entry name" value="Aldolase class I"/>
    <property type="match status" value="1"/>
</dbReference>
<evidence type="ECO:0000256" key="3">
    <source>
        <dbReference type="ARBA" id="ARBA00012043"/>
    </source>
</evidence>
<comment type="pathway">
    <text evidence="1">Amino-acid biosynthesis; L-tryptophan biosynthesis; L-tryptophan from chorismate: step 5/5.</text>
</comment>
<evidence type="ECO:0000256" key="8">
    <source>
        <dbReference type="ARBA" id="ARBA00049047"/>
    </source>
</evidence>
<name>A0A4P8IIR7_9FIRM</name>
<dbReference type="PANTHER" id="PTHR43406:SF1">
    <property type="entry name" value="TRYPTOPHAN SYNTHASE ALPHA CHAIN, CHLOROPLASTIC"/>
    <property type="match status" value="1"/>
</dbReference>
<evidence type="ECO:0000256" key="7">
    <source>
        <dbReference type="ARBA" id="ARBA00023239"/>
    </source>
</evidence>
<dbReference type="AlphaFoldDB" id="A0A4P8IIR7"/>
<proteinExistence type="inferred from homology"/>
<dbReference type="KEGG" id="arf:AR1Y2_3343"/>
<evidence type="ECO:0000256" key="5">
    <source>
        <dbReference type="ARBA" id="ARBA00022822"/>
    </source>
</evidence>
<dbReference type="InterPro" id="IPR002028">
    <property type="entry name" value="Trp_synthase_suA"/>
</dbReference>
<evidence type="ECO:0000256" key="2">
    <source>
        <dbReference type="ARBA" id="ARBA00011270"/>
    </source>
</evidence>
<dbReference type="PANTHER" id="PTHR43406">
    <property type="entry name" value="TRYPTOPHAN SYNTHASE, ALPHA CHAIN"/>
    <property type="match status" value="1"/>
</dbReference>
<protein>
    <recommendedName>
        <fullName evidence="3">tryptophan synthase</fullName>
        <ecNumber evidence="3">4.2.1.20</ecNumber>
    </recommendedName>
</protein>
<dbReference type="InterPro" id="IPR013785">
    <property type="entry name" value="Aldolase_TIM"/>
</dbReference>
<evidence type="ECO:0000256" key="1">
    <source>
        <dbReference type="ARBA" id="ARBA00004733"/>
    </source>
</evidence>
<dbReference type="NCBIfam" id="TIGR00262">
    <property type="entry name" value="trpA"/>
    <property type="match status" value="1"/>
</dbReference>
<reference evidence="10 11" key="1">
    <citation type="submission" date="2019-05" db="EMBL/GenBank/DDBJ databases">
        <title>Complete genome sequencing of Anaerostipes rhamnosivorans.</title>
        <authorList>
            <person name="Bui T.P.N."/>
            <person name="de Vos W.M."/>
        </authorList>
    </citation>
    <scope>NUCLEOTIDE SEQUENCE [LARGE SCALE GENOMIC DNA]</scope>
    <source>
        <strain evidence="10 11">1y2</strain>
    </source>
</reference>
<dbReference type="Pfam" id="PF00290">
    <property type="entry name" value="Trp_syntA"/>
    <property type="match status" value="1"/>
</dbReference>
<comment type="subunit">
    <text evidence="2">Tetramer of two alpha and two beta chains.</text>
</comment>
<comment type="catalytic activity">
    <reaction evidence="8">
        <text>(1S,2R)-1-C-(indol-3-yl)glycerol 3-phosphate + L-serine = D-glyceraldehyde 3-phosphate + L-tryptophan + H2O</text>
        <dbReference type="Rhea" id="RHEA:10532"/>
        <dbReference type="ChEBI" id="CHEBI:15377"/>
        <dbReference type="ChEBI" id="CHEBI:33384"/>
        <dbReference type="ChEBI" id="CHEBI:57912"/>
        <dbReference type="ChEBI" id="CHEBI:58866"/>
        <dbReference type="ChEBI" id="CHEBI:59776"/>
        <dbReference type="EC" id="4.2.1.20"/>
    </reaction>
</comment>
<evidence type="ECO:0000313" key="10">
    <source>
        <dbReference type="EMBL" id="QCP36797.1"/>
    </source>
</evidence>
<evidence type="ECO:0000313" key="11">
    <source>
        <dbReference type="Proteomes" id="UP000298653"/>
    </source>
</evidence>
<accession>A0A4P8IIR7</accession>
<keyword evidence="4" id="KW-0028">Amino-acid biosynthesis</keyword>
<dbReference type="InterPro" id="IPR011060">
    <property type="entry name" value="RibuloseP-bd_barrel"/>
</dbReference>